<dbReference type="SUPFAM" id="SSF46626">
    <property type="entry name" value="Cytochrome c"/>
    <property type="match status" value="1"/>
</dbReference>
<evidence type="ECO:0000256" key="4">
    <source>
        <dbReference type="PROSITE-ProRule" id="PRU00433"/>
    </source>
</evidence>
<dbReference type="Gene3D" id="1.10.760.10">
    <property type="entry name" value="Cytochrome c-like domain"/>
    <property type="match status" value="1"/>
</dbReference>
<evidence type="ECO:0000256" key="3">
    <source>
        <dbReference type="ARBA" id="ARBA00023004"/>
    </source>
</evidence>
<evidence type="ECO:0000256" key="1">
    <source>
        <dbReference type="ARBA" id="ARBA00022617"/>
    </source>
</evidence>
<dbReference type="PANTHER" id="PTHR35008">
    <property type="entry name" value="BLL4482 PROTEIN-RELATED"/>
    <property type="match status" value="1"/>
</dbReference>
<sequence>MFCQKVRLTQENMTKSTVLMAAVCLLFSISLTSLQSLTTAKNGGQADTLHYPKSFGFGRTATLKEIALLDTDVRPDGKGLPAGSGKVSEGKLVYAAKCSGCHGATGVEGPNDQLVTIKNPTDPKVKARNKTIGNYWPYGTTVFDYIKRAMPFNQPGSLTDQEVYNLTAFLLHENGLIKADDIINAKTLPKVVMPARDFFVPDDRRDGPEIR</sequence>
<keyword evidence="3 4" id="KW-0408">Iron</keyword>
<dbReference type="InterPro" id="IPR009056">
    <property type="entry name" value="Cyt_c-like_dom"/>
</dbReference>
<proteinExistence type="predicted"/>
<evidence type="ECO:0000256" key="2">
    <source>
        <dbReference type="ARBA" id="ARBA00022723"/>
    </source>
</evidence>
<dbReference type="GO" id="GO:0046872">
    <property type="term" value="F:metal ion binding"/>
    <property type="evidence" value="ECO:0007669"/>
    <property type="project" value="UniProtKB-KW"/>
</dbReference>
<dbReference type="Proteomes" id="UP000199532">
    <property type="component" value="Unassembled WGS sequence"/>
</dbReference>
<dbReference type="EMBL" id="FNXY01000007">
    <property type="protein sequence ID" value="SEJ41173.1"/>
    <property type="molecule type" value="Genomic_DNA"/>
</dbReference>
<name>A0A1H6YIN1_9BACT</name>
<dbReference type="GO" id="GO:0020037">
    <property type="term" value="F:heme binding"/>
    <property type="evidence" value="ECO:0007669"/>
    <property type="project" value="InterPro"/>
</dbReference>
<evidence type="ECO:0000259" key="5">
    <source>
        <dbReference type="PROSITE" id="PS51007"/>
    </source>
</evidence>
<dbReference type="GO" id="GO:0009055">
    <property type="term" value="F:electron transfer activity"/>
    <property type="evidence" value="ECO:0007669"/>
    <property type="project" value="InterPro"/>
</dbReference>
<dbReference type="PANTHER" id="PTHR35008:SF8">
    <property type="entry name" value="ALCOHOL DEHYDROGENASE CYTOCHROME C SUBUNIT"/>
    <property type="match status" value="1"/>
</dbReference>
<dbReference type="InterPro" id="IPR036909">
    <property type="entry name" value="Cyt_c-like_dom_sf"/>
</dbReference>
<evidence type="ECO:0000313" key="7">
    <source>
        <dbReference type="Proteomes" id="UP000199532"/>
    </source>
</evidence>
<dbReference type="PROSITE" id="PS51007">
    <property type="entry name" value="CYTC"/>
    <property type="match status" value="1"/>
</dbReference>
<dbReference type="InterPro" id="IPR051459">
    <property type="entry name" value="Cytochrome_c-type_DH"/>
</dbReference>
<gene>
    <name evidence="6" type="ORF">SAMN04487995_4550</name>
</gene>
<dbReference type="Pfam" id="PF00034">
    <property type="entry name" value="Cytochrom_C"/>
    <property type="match status" value="1"/>
</dbReference>
<keyword evidence="7" id="KW-1185">Reference proteome</keyword>
<reference evidence="6 7" key="1">
    <citation type="submission" date="2016-10" db="EMBL/GenBank/DDBJ databases">
        <authorList>
            <person name="de Groot N.N."/>
        </authorList>
    </citation>
    <scope>NUCLEOTIDE SEQUENCE [LARGE SCALE GENOMIC DNA]</scope>
    <source>
        <strain evidence="6 7">DSM 19938</strain>
    </source>
</reference>
<feature type="domain" description="Cytochrome c" evidence="5">
    <location>
        <begin position="85"/>
        <end position="174"/>
    </location>
</feature>
<evidence type="ECO:0000313" key="6">
    <source>
        <dbReference type="EMBL" id="SEJ41173.1"/>
    </source>
</evidence>
<protein>
    <submittedName>
        <fullName evidence="6">Cytochrome c</fullName>
    </submittedName>
</protein>
<keyword evidence="2 4" id="KW-0479">Metal-binding</keyword>
<dbReference type="AlphaFoldDB" id="A0A1H6YIN1"/>
<organism evidence="6 7">
    <name type="scientific">Dyadobacter koreensis</name>
    <dbReference type="NCBI Taxonomy" id="408657"/>
    <lineage>
        <taxon>Bacteria</taxon>
        <taxon>Pseudomonadati</taxon>
        <taxon>Bacteroidota</taxon>
        <taxon>Cytophagia</taxon>
        <taxon>Cytophagales</taxon>
        <taxon>Spirosomataceae</taxon>
        <taxon>Dyadobacter</taxon>
    </lineage>
</organism>
<dbReference type="STRING" id="408657.SAMN04487995_4550"/>
<accession>A0A1H6YIN1</accession>
<keyword evidence="1 4" id="KW-0349">Heme</keyword>